<sequence length="106" mass="12452">MYYVHKKHIMTAQKIEKDSMIPTQIGETLALEDQIALKDCYGNVDIVNEEWLNDNYVLVKKERKQIKPQKSPFEEMYAKQLVEFGSLPNQEEELEYITGTQDLINK</sequence>
<proteinExistence type="predicted"/>
<name>A0ABU6NCG3_9BACI</name>
<evidence type="ECO:0000313" key="2">
    <source>
        <dbReference type="Proteomes" id="UP001330749"/>
    </source>
</evidence>
<evidence type="ECO:0000313" key="1">
    <source>
        <dbReference type="EMBL" id="MED3562415.1"/>
    </source>
</evidence>
<comment type="caution">
    <text evidence="1">The sequence shown here is derived from an EMBL/GenBank/DDBJ whole genome shotgun (WGS) entry which is preliminary data.</text>
</comment>
<accession>A0ABU6NCG3</accession>
<dbReference type="Proteomes" id="UP001330749">
    <property type="component" value="Unassembled WGS sequence"/>
</dbReference>
<organism evidence="1 2">
    <name type="scientific">Bacillus xiapuensis</name>
    <dbReference type="NCBI Taxonomy" id="2014075"/>
    <lineage>
        <taxon>Bacteria</taxon>
        <taxon>Bacillati</taxon>
        <taxon>Bacillota</taxon>
        <taxon>Bacilli</taxon>
        <taxon>Bacillales</taxon>
        <taxon>Bacillaceae</taxon>
        <taxon>Bacillus</taxon>
    </lineage>
</organism>
<keyword evidence="2" id="KW-1185">Reference proteome</keyword>
<dbReference type="RefSeq" id="WP_327967340.1">
    <property type="nucleotide sequence ID" value="NZ_JARMQG010000084.1"/>
</dbReference>
<reference evidence="1 2" key="1">
    <citation type="submission" date="2023-03" db="EMBL/GenBank/DDBJ databases">
        <title>Bacillus Genome Sequencing.</title>
        <authorList>
            <person name="Dunlap C."/>
        </authorList>
    </citation>
    <scope>NUCLEOTIDE SEQUENCE [LARGE SCALE GENOMIC DNA]</scope>
    <source>
        <strain evidence="1 2">B-14544</strain>
    </source>
</reference>
<protein>
    <submittedName>
        <fullName evidence="1">Uncharacterized protein</fullName>
    </submittedName>
</protein>
<dbReference type="EMBL" id="JARMQG010000084">
    <property type="protein sequence ID" value="MED3562415.1"/>
    <property type="molecule type" value="Genomic_DNA"/>
</dbReference>
<gene>
    <name evidence="1" type="ORF">P4447_08095</name>
</gene>